<evidence type="ECO:0000256" key="2">
    <source>
        <dbReference type="ARBA" id="ARBA00006706"/>
    </source>
</evidence>
<dbReference type="EMBL" id="JAFDVD010000026">
    <property type="protein sequence ID" value="MBM6402465.1"/>
    <property type="molecule type" value="Genomic_DNA"/>
</dbReference>
<evidence type="ECO:0000256" key="3">
    <source>
        <dbReference type="ARBA" id="ARBA00022679"/>
    </source>
</evidence>
<keyword evidence="5" id="KW-0460">Magnesium</keyword>
<keyword evidence="4" id="KW-0479">Metal-binding</keyword>
<keyword evidence="9" id="KW-1185">Reference proteome</keyword>
<dbReference type="PANTHER" id="PTHR12001">
    <property type="entry name" value="GERANYLGERANYL PYROPHOSPHATE SYNTHASE"/>
    <property type="match status" value="1"/>
</dbReference>
<keyword evidence="3 6" id="KW-0808">Transferase</keyword>
<evidence type="ECO:0000313" key="9">
    <source>
        <dbReference type="Proteomes" id="UP001430172"/>
    </source>
</evidence>
<evidence type="ECO:0000256" key="6">
    <source>
        <dbReference type="RuleBase" id="RU004466"/>
    </source>
</evidence>
<evidence type="ECO:0000313" key="8">
    <source>
        <dbReference type="EMBL" id="MBM6402465.1"/>
    </source>
</evidence>
<evidence type="ECO:0000256" key="5">
    <source>
        <dbReference type="ARBA" id="ARBA00022842"/>
    </source>
</evidence>
<reference evidence="8" key="1">
    <citation type="submission" date="2021-02" db="EMBL/GenBank/DDBJ databases">
        <title>Phycicoccus sp. MQZ13P-5T, whole genome shotgun sequence.</title>
        <authorList>
            <person name="Tuo L."/>
        </authorList>
    </citation>
    <scope>NUCLEOTIDE SEQUENCE</scope>
    <source>
        <strain evidence="8">MQZ13P-5</strain>
    </source>
</reference>
<dbReference type="Gene3D" id="1.10.600.10">
    <property type="entry name" value="Farnesyl Diphosphate Synthase"/>
    <property type="match status" value="1"/>
</dbReference>
<protein>
    <submittedName>
        <fullName evidence="8">Polyprenyl synthetase family protein</fullName>
    </submittedName>
</protein>
<gene>
    <name evidence="8" type="ORF">JQN70_18885</name>
</gene>
<comment type="cofactor">
    <cofactor evidence="1">
        <name>Mg(2+)</name>
        <dbReference type="ChEBI" id="CHEBI:18420"/>
    </cofactor>
</comment>
<dbReference type="Proteomes" id="UP001430172">
    <property type="component" value="Unassembled WGS sequence"/>
</dbReference>
<accession>A0ABS2CRK4</accession>
<evidence type="ECO:0000256" key="7">
    <source>
        <dbReference type="SAM" id="MobiDB-lite"/>
    </source>
</evidence>
<evidence type="ECO:0000256" key="1">
    <source>
        <dbReference type="ARBA" id="ARBA00001946"/>
    </source>
</evidence>
<dbReference type="Pfam" id="PF00348">
    <property type="entry name" value="polyprenyl_synt"/>
    <property type="match status" value="1"/>
</dbReference>
<dbReference type="SFLD" id="SFLDS00005">
    <property type="entry name" value="Isoprenoid_Synthase_Type_I"/>
    <property type="match status" value="1"/>
</dbReference>
<proteinExistence type="inferred from homology"/>
<dbReference type="SUPFAM" id="SSF48576">
    <property type="entry name" value="Terpenoid synthases"/>
    <property type="match status" value="1"/>
</dbReference>
<sequence>MAARVREPRHRRLGGATIRPPPTASDRVRPRQEPLVTSVLDTADLRRRVQDVLDAELAAQAGVLAELGPDVEDLLHAVGDLLRGGKRLRAAFLYWGARAAGLPDSDALVRLASAMELFQAAALIHDDVMDDSDTRRGRPAAHRALATRHADRGWSGDDERFGLAGAVLAGNLCLTWTDEVYATCGLPEAALARGRAVFDRMRTQLMAGQFLDVVESMRPWAGLADDERVARAGRVIRYKSAKYTVEHPLLIGATVGGLDPAGLDALSGYGLDVGRAFQLRDDLLGVFGDPEETGKPAGDDLREGKRTVLLAHALAGSDATGRARVEHLVGRADLDTGAVDELRTLITGSGAVGVVEDEIGRLAASARAAVDEAPQLTAEAREVLHALVGTATARRA</sequence>
<dbReference type="PANTHER" id="PTHR12001:SF85">
    <property type="entry name" value="SHORT CHAIN ISOPRENYL DIPHOSPHATE SYNTHASE"/>
    <property type="match status" value="1"/>
</dbReference>
<organism evidence="8 9">
    <name type="scientific">Phycicoccus sonneratiae</name>
    <dbReference type="NCBI Taxonomy" id="2807628"/>
    <lineage>
        <taxon>Bacteria</taxon>
        <taxon>Bacillati</taxon>
        <taxon>Actinomycetota</taxon>
        <taxon>Actinomycetes</taxon>
        <taxon>Micrococcales</taxon>
        <taxon>Intrasporangiaceae</taxon>
        <taxon>Phycicoccus</taxon>
    </lineage>
</organism>
<comment type="similarity">
    <text evidence="2 6">Belongs to the FPP/GGPP synthase family.</text>
</comment>
<dbReference type="PROSITE" id="PS00444">
    <property type="entry name" value="POLYPRENYL_SYNTHASE_2"/>
    <property type="match status" value="1"/>
</dbReference>
<dbReference type="InterPro" id="IPR033749">
    <property type="entry name" value="Polyprenyl_synt_CS"/>
</dbReference>
<evidence type="ECO:0000256" key="4">
    <source>
        <dbReference type="ARBA" id="ARBA00022723"/>
    </source>
</evidence>
<feature type="region of interest" description="Disordered" evidence="7">
    <location>
        <begin position="1"/>
        <end position="30"/>
    </location>
</feature>
<dbReference type="PROSITE" id="PS00723">
    <property type="entry name" value="POLYPRENYL_SYNTHASE_1"/>
    <property type="match status" value="1"/>
</dbReference>
<dbReference type="InterPro" id="IPR008949">
    <property type="entry name" value="Isoprenoid_synthase_dom_sf"/>
</dbReference>
<name>A0ABS2CRK4_9MICO</name>
<dbReference type="CDD" id="cd00685">
    <property type="entry name" value="Trans_IPPS_HT"/>
    <property type="match status" value="1"/>
</dbReference>
<comment type="caution">
    <text evidence="8">The sequence shown here is derived from an EMBL/GenBank/DDBJ whole genome shotgun (WGS) entry which is preliminary data.</text>
</comment>
<dbReference type="InterPro" id="IPR000092">
    <property type="entry name" value="Polyprenyl_synt"/>
</dbReference>